<reference evidence="1 2" key="1">
    <citation type="submission" date="2017-09" db="EMBL/GenBank/DDBJ databases">
        <title>Biodiversity and function of Thalassospira species in the particle-attached aromatic-hydrocarbon-degrading consortia from the surface seawater of the South China Sea.</title>
        <authorList>
            <person name="Dong C."/>
            <person name="Liu R."/>
            <person name="Shao Z."/>
        </authorList>
    </citation>
    <scope>NUCLEOTIDE SEQUENCE [LARGE SCALE GENOMIC DNA]</scope>
    <source>
        <strain evidence="1 2">CSC1P2</strain>
    </source>
</reference>
<name>A0A2N3KUM2_9PROT</name>
<dbReference type="RefSeq" id="WP_101265660.1">
    <property type="nucleotide sequence ID" value="NZ_NWTK01000005.1"/>
</dbReference>
<proteinExistence type="predicted"/>
<sequence>MRDQSLPSSFDENHCLILFALEPEGDEFVEFSRIKADRLGLEKREFLRMCRESRDMGFAVLSPTYNTDTGHPCGSAYVRTDRGYAALKAWRYRHAKTNQN</sequence>
<comment type="caution">
    <text evidence="1">The sequence shown here is derived from an EMBL/GenBank/DDBJ whole genome shotgun (WGS) entry which is preliminary data.</text>
</comment>
<gene>
    <name evidence="1" type="ORF">COO20_08810</name>
</gene>
<dbReference type="OrthoDB" id="10000290at2"/>
<evidence type="ECO:0000313" key="2">
    <source>
        <dbReference type="Proteomes" id="UP000233597"/>
    </source>
</evidence>
<evidence type="ECO:0000313" key="1">
    <source>
        <dbReference type="EMBL" id="PKR54238.1"/>
    </source>
</evidence>
<organism evidence="1 2">
    <name type="scientific">Thalassospira marina</name>
    <dbReference type="NCBI Taxonomy" id="2048283"/>
    <lineage>
        <taxon>Bacteria</taxon>
        <taxon>Pseudomonadati</taxon>
        <taxon>Pseudomonadota</taxon>
        <taxon>Alphaproteobacteria</taxon>
        <taxon>Rhodospirillales</taxon>
        <taxon>Thalassospiraceae</taxon>
        <taxon>Thalassospira</taxon>
    </lineage>
</organism>
<dbReference type="EMBL" id="NWTK01000005">
    <property type="protein sequence ID" value="PKR54238.1"/>
    <property type="molecule type" value="Genomic_DNA"/>
</dbReference>
<protein>
    <submittedName>
        <fullName evidence="1">Uncharacterized protein</fullName>
    </submittedName>
</protein>
<dbReference type="Proteomes" id="UP000233597">
    <property type="component" value="Unassembled WGS sequence"/>
</dbReference>
<dbReference type="AlphaFoldDB" id="A0A2N3KUM2"/>
<accession>A0A2N3KUM2</accession>